<protein>
    <submittedName>
        <fullName evidence="2">Rhodanese-like domain-containing protein</fullName>
    </submittedName>
</protein>
<evidence type="ECO:0000259" key="1">
    <source>
        <dbReference type="PROSITE" id="PS50206"/>
    </source>
</evidence>
<dbReference type="PANTHER" id="PTHR43031">
    <property type="entry name" value="FAD-DEPENDENT OXIDOREDUCTASE"/>
    <property type="match status" value="1"/>
</dbReference>
<dbReference type="PROSITE" id="PS50206">
    <property type="entry name" value="RHODANESE_3"/>
    <property type="match status" value="1"/>
</dbReference>
<dbReference type="Pfam" id="PF00581">
    <property type="entry name" value="Rhodanese"/>
    <property type="match status" value="1"/>
</dbReference>
<dbReference type="InterPro" id="IPR036873">
    <property type="entry name" value="Rhodanese-like_dom_sf"/>
</dbReference>
<comment type="caution">
    <text evidence="2">The sequence shown here is derived from an EMBL/GenBank/DDBJ whole genome shotgun (WGS) entry which is preliminary data.</text>
</comment>
<evidence type="ECO:0000313" key="3">
    <source>
        <dbReference type="Proteomes" id="UP001157114"/>
    </source>
</evidence>
<gene>
    <name evidence="2" type="ORF">MU1_51240</name>
</gene>
<dbReference type="RefSeq" id="WP_284241554.1">
    <property type="nucleotide sequence ID" value="NZ_BSSQ01000019.1"/>
</dbReference>
<dbReference type="Proteomes" id="UP001157114">
    <property type="component" value="Unassembled WGS sequence"/>
</dbReference>
<dbReference type="CDD" id="cd00158">
    <property type="entry name" value="RHOD"/>
    <property type="match status" value="1"/>
</dbReference>
<accession>A0ABQ6GKL3</accession>
<dbReference type="InterPro" id="IPR001763">
    <property type="entry name" value="Rhodanese-like_dom"/>
</dbReference>
<dbReference type="SUPFAM" id="SSF52821">
    <property type="entry name" value="Rhodanese/Cell cycle control phosphatase"/>
    <property type="match status" value="1"/>
</dbReference>
<name>A0ABQ6GKL3_9BACL</name>
<reference evidence="2 3" key="1">
    <citation type="submission" date="2023-03" db="EMBL/GenBank/DDBJ databases">
        <title>Draft genome sequence of the bacteria which degrade cell wall of Tricholomamatutake.</title>
        <authorList>
            <person name="Konishi Y."/>
            <person name="Fukuta Y."/>
            <person name="Shirasaka N."/>
        </authorList>
    </citation>
    <scope>NUCLEOTIDE SEQUENCE [LARGE SCALE GENOMIC DNA]</scope>
    <source>
        <strain evidence="3">mu1</strain>
    </source>
</reference>
<feature type="domain" description="Rhodanese" evidence="1">
    <location>
        <begin position="16"/>
        <end position="100"/>
    </location>
</feature>
<evidence type="ECO:0000313" key="2">
    <source>
        <dbReference type="EMBL" id="GLX70778.1"/>
    </source>
</evidence>
<organism evidence="2 3">
    <name type="scientific">Paenibacillus glycanilyticus</name>
    <dbReference type="NCBI Taxonomy" id="126569"/>
    <lineage>
        <taxon>Bacteria</taxon>
        <taxon>Bacillati</taxon>
        <taxon>Bacillota</taxon>
        <taxon>Bacilli</taxon>
        <taxon>Bacillales</taxon>
        <taxon>Paenibacillaceae</taxon>
        <taxon>Paenibacillus</taxon>
    </lineage>
</organism>
<keyword evidence="3" id="KW-1185">Reference proteome</keyword>
<dbReference type="SMART" id="SM00450">
    <property type="entry name" value="RHOD"/>
    <property type="match status" value="1"/>
</dbReference>
<dbReference type="EMBL" id="BSSQ01000019">
    <property type="protein sequence ID" value="GLX70778.1"/>
    <property type="molecule type" value="Genomic_DNA"/>
</dbReference>
<dbReference type="InterPro" id="IPR050229">
    <property type="entry name" value="GlpE_sulfurtransferase"/>
</dbReference>
<sequence>MYSEITPTEVEERLSNSEKLNLIDVREDDEWESGHIAEAISIPLSLFGERYEELPKEEALILVCRSGARSGRACDFLHAQGYKVANMTGGMLAWNGEVAYGK</sequence>
<dbReference type="Gene3D" id="3.40.250.10">
    <property type="entry name" value="Rhodanese-like domain"/>
    <property type="match status" value="1"/>
</dbReference>
<dbReference type="PANTHER" id="PTHR43031:SF17">
    <property type="entry name" value="SULFURTRANSFERASE YTWF-RELATED"/>
    <property type="match status" value="1"/>
</dbReference>
<proteinExistence type="predicted"/>